<comment type="subunit">
    <text evidence="4 8">Monomer.</text>
</comment>
<reference evidence="11" key="2">
    <citation type="submission" date="2021-04" db="EMBL/GenBank/DDBJ databases">
        <authorList>
            <person name="Gilroy R."/>
        </authorList>
    </citation>
    <scope>NUCLEOTIDE SEQUENCE</scope>
    <source>
        <strain evidence="11">CHK169-2315</strain>
    </source>
</reference>
<dbReference type="InterPro" id="IPR000860">
    <property type="entry name" value="HemC"/>
</dbReference>
<evidence type="ECO:0000259" key="10">
    <source>
        <dbReference type="Pfam" id="PF03900"/>
    </source>
</evidence>
<evidence type="ECO:0000313" key="12">
    <source>
        <dbReference type="Proteomes" id="UP000823937"/>
    </source>
</evidence>
<dbReference type="Gene3D" id="3.40.190.10">
    <property type="entry name" value="Periplasmic binding protein-like II"/>
    <property type="match status" value="2"/>
</dbReference>
<dbReference type="PANTHER" id="PTHR11557:SF0">
    <property type="entry name" value="PORPHOBILINOGEN DEAMINASE"/>
    <property type="match status" value="1"/>
</dbReference>
<dbReference type="EC" id="2.5.1.61" evidence="8"/>
<dbReference type="Pfam" id="PF03900">
    <property type="entry name" value="Porphobil_deamC"/>
    <property type="match status" value="1"/>
</dbReference>
<comment type="cofactor">
    <cofactor evidence="8">
        <name>dipyrromethane</name>
        <dbReference type="ChEBI" id="CHEBI:60342"/>
    </cofactor>
    <text evidence="8">Binds 1 dipyrromethane group covalently.</text>
</comment>
<evidence type="ECO:0000256" key="8">
    <source>
        <dbReference type="HAMAP-Rule" id="MF_00260"/>
    </source>
</evidence>
<organism evidence="11 12">
    <name type="scientific">Candidatus Pseudogracilibacillus intestinigallinarum</name>
    <dbReference type="NCBI Taxonomy" id="2838742"/>
    <lineage>
        <taxon>Bacteria</taxon>
        <taxon>Bacillati</taxon>
        <taxon>Bacillota</taxon>
        <taxon>Bacilli</taxon>
        <taxon>Bacillales</taxon>
        <taxon>Bacillaceae</taxon>
        <taxon>Pseudogracilibacillus</taxon>
    </lineage>
</organism>
<comment type="function">
    <text evidence="1 8">Tetrapolymerization of the monopyrrole PBG into the hydroxymethylbilane pre-uroporphyrinogen in several discrete steps.</text>
</comment>
<keyword evidence="6 8" id="KW-0627">Porphyrin biosynthesis</keyword>
<dbReference type="FunFam" id="3.40.190.10:FF:000005">
    <property type="entry name" value="Porphobilinogen deaminase"/>
    <property type="match status" value="1"/>
</dbReference>
<comment type="catalytic activity">
    <reaction evidence="7 8">
        <text>4 porphobilinogen + H2O = hydroxymethylbilane + 4 NH4(+)</text>
        <dbReference type="Rhea" id="RHEA:13185"/>
        <dbReference type="ChEBI" id="CHEBI:15377"/>
        <dbReference type="ChEBI" id="CHEBI:28938"/>
        <dbReference type="ChEBI" id="CHEBI:57845"/>
        <dbReference type="ChEBI" id="CHEBI:58126"/>
        <dbReference type="EC" id="2.5.1.61"/>
    </reaction>
</comment>
<proteinExistence type="inferred from homology"/>
<evidence type="ECO:0000313" key="11">
    <source>
        <dbReference type="EMBL" id="HIV74742.1"/>
    </source>
</evidence>
<comment type="caution">
    <text evidence="11">The sequence shown here is derived from an EMBL/GenBank/DDBJ whole genome shotgun (WGS) entry which is preliminary data.</text>
</comment>
<dbReference type="AlphaFoldDB" id="A0A9D1TKU1"/>
<dbReference type="SUPFAM" id="SSF53850">
    <property type="entry name" value="Periplasmic binding protein-like II"/>
    <property type="match status" value="1"/>
</dbReference>
<gene>
    <name evidence="8 11" type="primary">hemC</name>
    <name evidence="11" type="ORF">H9895_06665</name>
</gene>
<keyword evidence="5 8" id="KW-0808">Transferase</keyword>
<dbReference type="PRINTS" id="PR00151">
    <property type="entry name" value="PORPHBDMNASE"/>
</dbReference>
<comment type="similarity">
    <text evidence="3 8">Belongs to the HMBS family.</text>
</comment>
<feature type="domain" description="Porphobilinogen deaminase N-terminal" evidence="9">
    <location>
        <begin position="4"/>
        <end position="212"/>
    </location>
</feature>
<protein>
    <recommendedName>
        <fullName evidence="8">Porphobilinogen deaminase</fullName>
        <shortName evidence="8">PBG</shortName>
        <ecNumber evidence="8">2.5.1.61</ecNumber>
    </recommendedName>
    <alternativeName>
        <fullName evidence="8">Hydroxymethylbilane synthase</fullName>
        <shortName evidence="8">HMBS</shortName>
    </alternativeName>
    <alternativeName>
        <fullName evidence="8">Pre-uroporphyrinogen synthase</fullName>
    </alternativeName>
</protein>
<comment type="caution">
    <text evidence="8">Lacks conserved residue(s) required for the propagation of feature annotation.</text>
</comment>
<dbReference type="NCBIfam" id="TIGR00212">
    <property type="entry name" value="hemC"/>
    <property type="match status" value="1"/>
</dbReference>
<evidence type="ECO:0000259" key="9">
    <source>
        <dbReference type="Pfam" id="PF01379"/>
    </source>
</evidence>
<dbReference type="FunFam" id="3.40.190.10:FF:000086">
    <property type="entry name" value="Probable porphobilinogen deaminase"/>
    <property type="match status" value="1"/>
</dbReference>
<dbReference type="PIRSF" id="PIRSF001438">
    <property type="entry name" value="4pyrrol_synth_OHMeBilane_synth"/>
    <property type="match status" value="1"/>
</dbReference>
<dbReference type="GO" id="GO:0005737">
    <property type="term" value="C:cytoplasm"/>
    <property type="evidence" value="ECO:0007669"/>
    <property type="project" value="UniProtKB-UniRule"/>
</dbReference>
<dbReference type="InterPro" id="IPR022418">
    <property type="entry name" value="Porphobilinogen_deaminase_C"/>
</dbReference>
<dbReference type="SUPFAM" id="SSF54782">
    <property type="entry name" value="Porphobilinogen deaminase (hydroxymethylbilane synthase), C-terminal domain"/>
    <property type="match status" value="1"/>
</dbReference>
<dbReference type="GO" id="GO:0006782">
    <property type="term" value="P:protoporphyrinogen IX biosynthetic process"/>
    <property type="evidence" value="ECO:0007669"/>
    <property type="project" value="UniProtKB-UniRule"/>
</dbReference>
<dbReference type="GO" id="GO:0004418">
    <property type="term" value="F:hydroxymethylbilane synthase activity"/>
    <property type="evidence" value="ECO:0007669"/>
    <property type="project" value="UniProtKB-UniRule"/>
</dbReference>
<dbReference type="Gene3D" id="3.30.160.40">
    <property type="entry name" value="Porphobilinogen deaminase, C-terminal domain"/>
    <property type="match status" value="1"/>
</dbReference>
<evidence type="ECO:0000256" key="4">
    <source>
        <dbReference type="ARBA" id="ARBA00011245"/>
    </source>
</evidence>
<reference evidence="11" key="1">
    <citation type="journal article" date="2021" name="PeerJ">
        <title>Extensive microbial diversity within the chicken gut microbiome revealed by metagenomics and culture.</title>
        <authorList>
            <person name="Gilroy R."/>
            <person name="Ravi A."/>
            <person name="Getino M."/>
            <person name="Pursley I."/>
            <person name="Horton D.L."/>
            <person name="Alikhan N.F."/>
            <person name="Baker D."/>
            <person name="Gharbi K."/>
            <person name="Hall N."/>
            <person name="Watson M."/>
            <person name="Adriaenssens E.M."/>
            <person name="Foster-Nyarko E."/>
            <person name="Jarju S."/>
            <person name="Secka A."/>
            <person name="Antonio M."/>
            <person name="Oren A."/>
            <person name="Chaudhuri R.R."/>
            <person name="La Ragione R."/>
            <person name="Hildebrand F."/>
            <person name="Pallen M.J."/>
        </authorList>
    </citation>
    <scope>NUCLEOTIDE SEQUENCE</scope>
    <source>
        <strain evidence="11">CHK169-2315</strain>
    </source>
</reference>
<name>A0A9D1TKU1_9BACI</name>
<evidence type="ECO:0000256" key="1">
    <source>
        <dbReference type="ARBA" id="ARBA00002869"/>
    </source>
</evidence>
<accession>A0A9D1TKU1</accession>
<evidence type="ECO:0000256" key="3">
    <source>
        <dbReference type="ARBA" id="ARBA00005638"/>
    </source>
</evidence>
<evidence type="ECO:0000256" key="7">
    <source>
        <dbReference type="ARBA" id="ARBA00048169"/>
    </source>
</evidence>
<feature type="domain" description="Porphobilinogen deaminase C-terminal" evidence="10">
    <location>
        <begin position="226"/>
        <end position="292"/>
    </location>
</feature>
<dbReference type="Proteomes" id="UP000823937">
    <property type="component" value="Unassembled WGS sequence"/>
</dbReference>
<dbReference type="HAMAP" id="MF_00260">
    <property type="entry name" value="Porphobil_deam"/>
    <property type="match status" value="1"/>
</dbReference>
<dbReference type="InterPro" id="IPR022417">
    <property type="entry name" value="Porphobilin_deaminase_N"/>
</dbReference>
<comment type="pathway">
    <text evidence="2">Porphyrin-containing compound metabolism; protoporphyrin-IX biosynthesis; coproporphyrinogen-III from 5-aminolevulinate: step 2/4.</text>
</comment>
<evidence type="ECO:0000256" key="5">
    <source>
        <dbReference type="ARBA" id="ARBA00022679"/>
    </source>
</evidence>
<sequence length="311" mass="34502">MRDIVVGSRNSKLALIQTKWVIEALREKGVKESFSIKEIMTKGDKNLHVSLTKLGQGGVFLQEIETQLLHGEIDFAVHSLKDVPVTVPKGLTIASIPKREDHRDAYIAKHHIPFEKLPSGAVIGTSSIRRQAQILAKRPDLEARWIRGPIDQRIKQLEEGSFDAIILAVAGLKRLGIDLKHITEYLPENDFMPAMGQGALAIECREDDEQTMELLSLIHDVDTANSVYAERLFLEAFAEGDQAPLAAYANVKDGKVHLRGRLFSLDGKMMLEHEAIGTNPDEVAKDVATALKQQGADALIQRTNAELKHIE</sequence>
<dbReference type="InterPro" id="IPR036803">
    <property type="entry name" value="Porphobilinogen_deaminase_C_sf"/>
</dbReference>
<comment type="miscellaneous">
    <text evidence="8">The porphobilinogen subunits are added to the dipyrromethane group.</text>
</comment>
<evidence type="ECO:0000256" key="6">
    <source>
        <dbReference type="ARBA" id="ARBA00023244"/>
    </source>
</evidence>
<dbReference type="PANTHER" id="PTHR11557">
    <property type="entry name" value="PORPHOBILINOGEN DEAMINASE"/>
    <property type="match status" value="1"/>
</dbReference>
<evidence type="ECO:0000256" key="2">
    <source>
        <dbReference type="ARBA" id="ARBA00004735"/>
    </source>
</evidence>
<dbReference type="Pfam" id="PF01379">
    <property type="entry name" value="Porphobil_deam"/>
    <property type="match status" value="1"/>
</dbReference>
<dbReference type="EMBL" id="DXHX01000103">
    <property type="protein sequence ID" value="HIV74742.1"/>
    <property type="molecule type" value="Genomic_DNA"/>
</dbReference>